<dbReference type="KEGG" id="mgk:FSB76_00700"/>
<protein>
    <recommendedName>
        <fullName evidence="1">VOC domain-containing protein</fullName>
    </recommendedName>
</protein>
<dbReference type="PROSITE" id="PS51819">
    <property type="entry name" value="VOC"/>
    <property type="match status" value="1"/>
</dbReference>
<dbReference type="InterPro" id="IPR037523">
    <property type="entry name" value="VOC_core"/>
</dbReference>
<dbReference type="AlphaFoldDB" id="A0A5B8VSX2"/>
<accession>A0A5B8VSX2</accession>
<keyword evidence="3" id="KW-1185">Reference proteome</keyword>
<organism evidence="2 3">
    <name type="scientific">Mucilaginibacter ginsenosidivorax</name>
    <dbReference type="NCBI Taxonomy" id="862126"/>
    <lineage>
        <taxon>Bacteria</taxon>
        <taxon>Pseudomonadati</taxon>
        <taxon>Bacteroidota</taxon>
        <taxon>Sphingobacteriia</taxon>
        <taxon>Sphingobacteriales</taxon>
        <taxon>Sphingobacteriaceae</taxon>
        <taxon>Mucilaginibacter</taxon>
    </lineage>
</organism>
<dbReference type="InterPro" id="IPR004360">
    <property type="entry name" value="Glyas_Fos-R_dOase_dom"/>
</dbReference>
<dbReference type="SUPFAM" id="SSF54593">
    <property type="entry name" value="Glyoxalase/Bleomycin resistance protein/Dihydroxybiphenyl dioxygenase"/>
    <property type="match status" value="1"/>
</dbReference>
<dbReference type="RefSeq" id="WP_147051696.1">
    <property type="nucleotide sequence ID" value="NZ_CP042437.1"/>
</dbReference>
<feature type="domain" description="VOC" evidence="1">
    <location>
        <begin position="3"/>
        <end position="127"/>
    </location>
</feature>
<dbReference type="OrthoDB" id="9796521at2"/>
<dbReference type="Pfam" id="PF00903">
    <property type="entry name" value="Glyoxalase"/>
    <property type="match status" value="1"/>
</dbReference>
<name>A0A5B8VSX2_9SPHI</name>
<evidence type="ECO:0000313" key="2">
    <source>
        <dbReference type="EMBL" id="QEC74539.1"/>
    </source>
</evidence>
<dbReference type="Gene3D" id="3.10.180.10">
    <property type="entry name" value="2,3-Dihydroxybiphenyl 1,2-Dioxygenase, domain 1"/>
    <property type="match status" value="1"/>
</dbReference>
<gene>
    <name evidence="2" type="ORF">FSB76_00700</name>
</gene>
<dbReference type="InterPro" id="IPR029068">
    <property type="entry name" value="Glyas_Bleomycin-R_OHBP_Dase"/>
</dbReference>
<evidence type="ECO:0000313" key="3">
    <source>
        <dbReference type="Proteomes" id="UP000321362"/>
    </source>
</evidence>
<reference evidence="2 3" key="1">
    <citation type="journal article" date="2013" name="J. Microbiol.">
        <title>Mucilaginibacter ginsenosidivorax sp. nov., with ginsenoside converting activity isolated from sediment.</title>
        <authorList>
            <person name="Kim J.K."/>
            <person name="Choi T.E."/>
            <person name="Liu Q.M."/>
            <person name="Park H.Y."/>
            <person name="Yi T.H."/>
            <person name="Yoon M.H."/>
            <person name="Kim S.C."/>
            <person name="Im W.T."/>
        </authorList>
    </citation>
    <scope>NUCLEOTIDE SEQUENCE [LARGE SCALE GENOMIC DNA]</scope>
    <source>
        <strain evidence="2 3">KHI28</strain>
    </source>
</reference>
<dbReference type="Proteomes" id="UP000321362">
    <property type="component" value="Chromosome"/>
</dbReference>
<evidence type="ECO:0000259" key="1">
    <source>
        <dbReference type="PROSITE" id="PS51819"/>
    </source>
</evidence>
<dbReference type="EMBL" id="CP042437">
    <property type="protein sequence ID" value="QEC74539.1"/>
    <property type="molecule type" value="Genomic_DNA"/>
</dbReference>
<sequence>MSKLYFISPFFIVSDVTDSVDFYVTKLGFEVRYMGPEGDPFFAMVGRGPVSLMLKAITPDIKPMPNPTRHEWAAWDAYISTEDPDALFEEFSRADITFRKPIHNNGDGLRGFEVTDADGYVLFFGRPIVA</sequence>
<proteinExistence type="predicted"/>